<keyword evidence="2" id="KW-1185">Reference proteome</keyword>
<reference evidence="1 2" key="1">
    <citation type="submission" date="2012-10" db="EMBL/GenBank/DDBJ databases">
        <authorList>
            <person name="Zafar N."/>
            <person name="Inman J."/>
            <person name="Hall N."/>
            <person name="Lorenzi H."/>
            <person name="Caler E."/>
        </authorList>
    </citation>
    <scope>NUCLEOTIDE SEQUENCE [LARGE SCALE GENOMIC DNA]</scope>
    <source>
        <strain evidence="1 2">IP1</strain>
    </source>
</reference>
<name>A0A0A1TWH0_ENTIV</name>
<dbReference type="KEGG" id="eiv:EIN_465170"/>
<sequence>MSFDDIKQIEQVDFDSTTNQKALIIYYSRNGHSEKIANDLHAAIPSDIVQIQEKDGMNRSSYTNYFTSFSESYLGYDYSSYLKTDNLANIAKYAALVFVGPVWCWDLCAPLKNACKEVLKTVKPTQHVFVALSLGGAGDKGSFEVLKQMFNGKAIVHDDYLSCVESAYASGALKEKFDSFVKRVLKAVEKW</sequence>
<protein>
    <recommendedName>
        <fullName evidence="3">Flavodoxin-like domain-containing protein</fullName>
    </recommendedName>
</protein>
<dbReference type="SUPFAM" id="SSF52218">
    <property type="entry name" value="Flavoproteins"/>
    <property type="match status" value="1"/>
</dbReference>
<dbReference type="AlphaFoldDB" id="A0A0A1TWH0"/>
<dbReference type="Gene3D" id="3.40.50.360">
    <property type="match status" value="1"/>
</dbReference>
<dbReference type="RefSeq" id="XP_004184865.1">
    <property type="nucleotide sequence ID" value="XM_004184817.1"/>
</dbReference>
<evidence type="ECO:0000313" key="1">
    <source>
        <dbReference type="EMBL" id="ELP85519.1"/>
    </source>
</evidence>
<dbReference type="EMBL" id="KB207056">
    <property type="protein sequence ID" value="ELP85519.1"/>
    <property type="molecule type" value="Genomic_DNA"/>
</dbReference>
<dbReference type="Proteomes" id="UP000014680">
    <property type="component" value="Unassembled WGS sequence"/>
</dbReference>
<dbReference type="VEuPathDB" id="AmoebaDB:EIN_465170"/>
<evidence type="ECO:0008006" key="3">
    <source>
        <dbReference type="Google" id="ProtNLM"/>
    </source>
</evidence>
<dbReference type="GeneID" id="14884501"/>
<dbReference type="OrthoDB" id="33900at2759"/>
<organism evidence="1 2">
    <name type="scientific">Entamoeba invadens IP1</name>
    <dbReference type="NCBI Taxonomy" id="370355"/>
    <lineage>
        <taxon>Eukaryota</taxon>
        <taxon>Amoebozoa</taxon>
        <taxon>Evosea</taxon>
        <taxon>Archamoebae</taxon>
        <taxon>Mastigamoebida</taxon>
        <taxon>Entamoebidae</taxon>
        <taxon>Entamoeba</taxon>
    </lineage>
</organism>
<evidence type="ECO:0000313" key="2">
    <source>
        <dbReference type="Proteomes" id="UP000014680"/>
    </source>
</evidence>
<dbReference type="InterPro" id="IPR029039">
    <property type="entry name" value="Flavoprotein-like_sf"/>
</dbReference>
<gene>
    <name evidence="1" type="ORF">EIN_465170</name>
</gene>
<proteinExistence type="predicted"/>
<accession>A0A0A1TWH0</accession>